<organism evidence="2">
    <name type="scientific">Oppiella nova</name>
    <dbReference type="NCBI Taxonomy" id="334625"/>
    <lineage>
        <taxon>Eukaryota</taxon>
        <taxon>Metazoa</taxon>
        <taxon>Ecdysozoa</taxon>
        <taxon>Arthropoda</taxon>
        <taxon>Chelicerata</taxon>
        <taxon>Arachnida</taxon>
        <taxon>Acari</taxon>
        <taxon>Acariformes</taxon>
        <taxon>Sarcoptiformes</taxon>
        <taxon>Oribatida</taxon>
        <taxon>Brachypylina</taxon>
        <taxon>Oppioidea</taxon>
        <taxon>Oppiidae</taxon>
        <taxon>Oppiella</taxon>
    </lineage>
</organism>
<dbReference type="OrthoDB" id="10677345at2759"/>
<proteinExistence type="predicted"/>
<name>A0A7R9MPJ6_9ACAR</name>
<keyword evidence="3" id="KW-1185">Reference proteome</keyword>
<feature type="region of interest" description="Disordered" evidence="1">
    <location>
        <begin position="71"/>
        <end position="135"/>
    </location>
</feature>
<sequence>KNKIWNRIEREMNGAGYKWNAVSLRALFHRLRYTYLNILSTVPNEDEARAQWPYFRYLHGMDLTAFSHKKHIQDDSAGTPSAAPIATNTGPKRRPGRPRKQPVLTAIANDTDSQYSSAGTANVDDVDGQGLRGVT</sequence>
<accession>A0A7R9MPJ6</accession>
<dbReference type="Proteomes" id="UP000728032">
    <property type="component" value="Unassembled WGS sequence"/>
</dbReference>
<feature type="non-terminal residue" evidence="2">
    <location>
        <position position="1"/>
    </location>
</feature>
<dbReference type="AlphaFoldDB" id="A0A7R9MPJ6"/>
<dbReference type="EMBL" id="CAJPVJ010033610">
    <property type="protein sequence ID" value="CAG2180765.1"/>
    <property type="molecule type" value="Genomic_DNA"/>
</dbReference>
<reference evidence="2" key="1">
    <citation type="submission" date="2020-11" db="EMBL/GenBank/DDBJ databases">
        <authorList>
            <person name="Tran Van P."/>
        </authorList>
    </citation>
    <scope>NUCLEOTIDE SEQUENCE</scope>
</reference>
<evidence type="ECO:0000256" key="1">
    <source>
        <dbReference type="SAM" id="MobiDB-lite"/>
    </source>
</evidence>
<evidence type="ECO:0000313" key="3">
    <source>
        <dbReference type="Proteomes" id="UP000728032"/>
    </source>
</evidence>
<feature type="compositionally biased region" description="Polar residues" evidence="1">
    <location>
        <begin position="108"/>
        <end position="120"/>
    </location>
</feature>
<evidence type="ECO:0000313" key="2">
    <source>
        <dbReference type="EMBL" id="CAD7663628.1"/>
    </source>
</evidence>
<gene>
    <name evidence="2" type="ORF">ONB1V03_LOCUS20186</name>
</gene>
<feature type="compositionally biased region" description="Basic residues" evidence="1">
    <location>
        <begin position="91"/>
        <end position="100"/>
    </location>
</feature>
<protein>
    <submittedName>
        <fullName evidence="2">Uncharacterized protein</fullName>
    </submittedName>
</protein>
<dbReference type="EMBL" id="OC948435">
    <property type="protein sequence ID" value="CAD7663628.1"/>
    <property type="molecule type" value="Genomic_DNA"/>
</dbReference>